<name>A0A158R4D6_9BILA</name>
<dbReference type="PANTHER" id="PTHR21716">
    <property type="entry name" value="TRANSMEMBRANE PROTEIN"/>
    <property type="match status" value="1"/>
</dbReference>
<feature type="transmembrane region" description="Helical" evidence="6">
    <location>
        <begin position="462"/>
        <end position="481"/>
    </location>
</feature>
<feature type="transmembrane region" description="Helical" evidence="6">
    <location>
        <begin position="433"/>
        <end position="456"/>
    </location>
</feature>
<keyword evidence="4 6" id="KW-1133">Transmembrane helix</keyword>
<feature type="transmembrane region" description="Helical" evidence="6">
    <location>
        <begin position="128"/>
        <end position="151"/>
    </location>
</feature>
<evidence type="ECO:0000256" key="2">
    <source>
        <dbReference type="ARBA" id="ARBA00009773"/>
    </source>
</evidence>
<dbReference type="Proteomes" id="UP000046393">
    <property type="component" value="Unplaced"/>
</dbReference>
<feature type="transmembrane region" description="Helical" evidence="6">
    <location>
        <begin position="94"/>
        <end position="116"/>
    </location>
</feature>
<evidence type="ECO:0000313" key="8">
    <source>
        <dbReference type="WBParaSite" id="SMUV_0000311201-mRNA-1"/>
    </source>
</evidence>
<feature type="transmembrane region" description="Helical" evidence="6">
    <location>
        <begin position="163"/>
        <end position="185"/>
    </location>
</feature>
<dbReference type="WBParaSite" id="SMUV_0000311201-mRNA-1">
    <property type="protein sequence ID" value="SMUV_0000311201-mRNA-1"/>
    <property type="gene ID" value="SMUV_0000311201"/>
</dbReference>
<feature type="transmembrane region" description="Helical" evidence="6">
    <location>
        <begin position="191"/>
        <end position="209"/>
    </location>
</feature>
<comment type="subcellular location">
    <subcellularLocation>
        <location evidence="1">Membrane</location>
        <topology evidence="1">Multi-pass membrane protein</topology>
    </subcellularLocation>
</comment>
<feature type="transmembrane region" description="Helical" evidence="6">
    <location>
        <begin position="21"/>
        <end position="42"/>
    </location>
</feature>
<dbReference type="PANTHER" id="PTHR21716:SF4">
    <property type="entry name" value="TRANSMEMBRANE PROTEIN 245"/>
    <property type="match status" value="1"/>
</dbReference>
<evidence type="ECO:0000256" key="4">
    <source>
        <dbReference type="ARBA" id="ARBA00022989"/>
    </source>
</evidence>
<protein>
    <submittedName>
        <fullName evidence="8">Transmembrane protein</fullName>
    </submittedName>
</protein>
<feature type="transmembrane region" description="Helical" evidence="6">
    <location>
        <begin position="519"/>
        <end position="541"/>
    </location>
</feature>
<reference evidence="8" key="1">
    <citation type="submission" date="2016-04" db="UniProtKB">
        <authorList>
            <consortium name="WormBaseParasite"/>
        </authorList>
    </citation>
    <scope>IDENTIFICATION</scope>
</reference>
<keyword evidence="7" id="KW-1185">Reference proteome</keyword>
<dbReference type="GO" id="GO:0016020">
    <property type="term" value="C:membrane"/>
    <property type="evidence" value="ECO:0007669"/>
    <property type="project" value="UniProtKB-SubCell"/>
</dbReference>
<feature type="transmembrane region" description="Helical" evidence="6">
    <location>
        <begin position="48"/>
        <end position="67"/>
    </location>
</feature>
<evidence type="ECO:0000256" key="1">
    <source>
        <dbReference type="ARBA" id="ARBA00004141"/>
    </source>
</evidence>
<feature type="transmembrane region" description="Helical" evidence="6">
    <location>
        <begin position="593"/>
        <end position="612"/>
    </location>
</feature>
<dbReference type="InterPro" id="IPR002549">
    <property type="entry name" value="AI-2E-like"/>
</dbReference>
<evidence type="ECO:0000313" key="7">
    <source>
        <dbReference type="Proteomes" id="UP000046393"/>
    </source>
</evidence>
<evidence type="ECO:0000256" key="5">
    <source>
        <dbReference type="ARBA" id="ARBA00023136"/>
    </source>
</evidence>
<feature type="transmembrane region" description="Helical" evidence="6">
    <location>
        <begin position="632"/>
        <end position="656"/>
    </location>
</feature>
<organism evidence="7 8">
    <name type="scientific">Syphacia muris</name>
    <dbReference type="NCBI Taxonomy" id="451379"/>
    <lineage>
        <taxon>Eukaryota</taxon>
        <taxon>Metazoa</taxon>
        <taxon>Ecdysozoa</taxon>
        <taxon>Nematoda</taxon>
        <taxon>Chromadorea</taxon>
        <taxon>Rhabditida</taxon>
        <taxon>Spirurina</taxon>
        <taxon>Oxyuridomorpha</taxon>
        <taxon>Oxyuroidea</taxon>
        <taxon>Oxyuridae</taxon>
        <taxon>Syphacia</taxon>
    </lineage>
</organism>
<sequence>MEKAPFIRQLSSPDNRPNAMHFAFCNALMFTLVGIAVAGIFAVYKVMYMFLTPLLWATLVGTILFPLKRRCNDCLNGNNYDFVVMDRELRIEALALYIVIKLVDYGNFISIIGFFGKLYNCMDAFVVFYTQPWMLVFTILYSAGFLGWIFVQNRSTINKKLARLFSVPVWQVYLAIICSLCIVLFAARHDWLILMILILGLFAVLRNTLGVQKALTNVIVSIWQNIASKLDFFVHIFIAGHIREFIKLLFTSDRTVRNSLRSSLDMLSSIFVMCFLAFTFIFMIIFSAVQLHSEASNVLVLTSNVIAKQPEWILKSARNYTQDTLSQHDIDSYVDQVYMKGREMLAENVRRLVDPNDVERADRLEQQITQVHFVDKLYRMWEERGSVAKNATFSSNYNIVKMLKSANITALKAELINIMKENVETILNVLRSLWNIVVLNISLMASLVFSLAGILVGFGLNVVNFFIEVVVFITAVYYLLISSKDRWIPLKWISDAVPSLTEDFQSTSNQFSATDVTSVIENAISGVFVLSAKMAIFYGLYTYFVHSLFDLEIVFIPSILATLFGAIPIMAPYTVSIIGLFELLLVRGEYTAALIFILVSVAPVFFAEPAFYKELKGSHPYVTGLSIVGGMYWLGLQGAIFGPLLLCSVIVLFNIYAKYTKSTTMNET</sequence>
<feature type="transmembrane region" description="Helical" evidence="6">
    <location>
        <begin position="270"/>
        <end position="289"/>
    </location>
</feature>
<dbReference type="AlphaFoldDB" id="A0A158R4D6"/>
<accession>A0A158R4D6</accession>
<evidence type="ECO:0000256" key="6">
    <source>
        <dbReference type="SAM" id="Phobius"/>
    </source>
</evidence>
<evidence type="ECO:0000256" key="3">
    <source>
        <dbReference type="ARBA" id="ARBA00022692"/>
    </source>
</evidence>
<feature type="transmembrane region" description="Helical" evidence="6">
    <location>
        <begin position="553"/>
        <end position="581"/>
    </location>
</feature>
<keyword evidence="5 6" id="KW-0472">Membrane</keyword>
<comment type="similarity">
    <text evidence="2">Belongs to the autoinducer-2 exporter (AI-2E) (TC 2.A.86) family.</text>
</comment>
<proteinExistence type="inferred from homology"/>
<keyword evidence="3 6" id="KW-0812">Transmembrane</keyword>